<dbReference type="Proteomes" id="UP000249016">
    <property type="component" value="Unassembled WGS sequence"/>
</dbReference>
<evidence type="ECO:0000313" key="2">
    <source>
        <dbReference type="Proteomes" id="UP000249016"/>
    </source>
</evidence>
<protein>
    <submittedName>
        <fullName evidence="1">Uncharacterized protein</fullName>
    </submittedName>
</protein>
<name>A0A327NMI3_9BACT</name>
<proteinExistence type="predicted"/>
<dbReference type="EMBL" id="QLII01000001">
    <property type="protein sequence ID" value="RAI76397.1"/>
    <property type="molecule type" value="Genomic_DNA"/>
</dbReference>
<accession>A0A327NMI3</accession>
<reference evidence="1 2" key="1">
    <citation type="submission" date="2018-06" db="EMBL/GenBank/DDBJ databases">
        <title>Spirosoma sp. HMF3257 Genome sequencing and assembly.</title>
        <authorList>
            <person name="Kang H."/>
            <person name="Cha I."/>
            <person name="Kim H."/>
            <person name="Kang J."/>
            <person name="Joh K."/>
        </authorList>
    </citation>
    <scope>NUCLEOTIDE SEQUENCE [LARGE SCALE GENOMIC DNA]</scope>
    <source>
        <strain evidence="1 2">HMF3257</strain>
    </source>
</reference>
<keyword evidence="2" id="KW-1185">Reference proteome</keyword>
<evidence type="ECO:0000313" key="1">
    <source>
        <dbReference type="EMBL" id="RAI76397.1"/>
    </source>
</evidence>
<dbReference type="AlphaFoldDB" id="A0A327NMI3"/>
<organism evidence="1 2">
    <name type="scientific">Spirosoma telluris</name>
    <dbReference type="NCBI Taxonomy" id="2183553"/>
    <lineage>
        <taxon>Bacteria</taxon>
        <taxon>Pseudomonadati</taxon>
        <taxon>Bacteroidota</taxon>
        <taxon>Cytophagia</taxon>
        <taxon>Cytophagales</taxon>
        <taxon>Cytophagaceae</taxon>
        <taxon>Spirosoma</taxon>
    </lineage>
</organism>
<sequence>MPSQIHESLEKEFNEISRLRYDPGYGVHGYLLIVYPETHPWRIRYEYSRIQWLYDFGTSIGRKKHPKGFIELTI</sequence>
<comment type="caution">
    <text evidence="1">The sequence shown here is derived from an EMBL/GenBank/DDBJ whole genome shotgun (WGS) entry which is preliminary data.</text>
</comment>
<gene>
    <name evidence="1" type="ORF">HMF3257_23560</name>
</gene>